<gene>
    <name evidence="9" type="ORF">POL72_25540</name>
</gene>
<feature type="compositionally biased region" description="Basic residues" evidence="7">
    <location>
        <begin position="1"/>
        <end position="10"/>
    </location>
</feature>
<comment type="catalytic activity">
    <reaction evidence="1">
        <text>ATP + protein L-histidine = ADP + protein N-phospho-L-histidine.</text>
        <dbReference type="EC" id="2.7.13.3"/>
    </reaction>
</comment>
<evidence type="ECO:0000256" key="4">
    <source>
        <dbReference type="ARBA" id="ARBA00022679"/>
    </source>
</evidence>
<dbReference type="EMBL" id="JAQNDK010000003">
    <property type="protein sequence ID" value="MDC0681128.1"/>
    <property type="molecule type" value="Genomic_DNA"/>
</dbReference>
<dbReference type="SMART" id="SM00388">
    <property type="entry name" value="HisKA"/>
    <property type="match status" value="1"/>
</dbReference>
<dbReference type="RefSeq" id="WP_272098173.1">
    <property type="nucleotide sequence ID" value="NZ_JAQNDK010000003.1"/>
</dbReference>
<dbReference type="InterPro" id="IPR003594">
    <property type="entry name" value="HATPase_dom"/>
</dbReference>
<organism evidence="9 10">
    <name type="scientific">Sorangium atrum</name>
    <dbReference type="NCBI Taxonomy" id="2995308"/>
    <lineage>
        <taxon>Bacteria</taxon>
        <taxon>Pseudomonadati</taxon>
        <taxon>Myxococcota</taxon>
        <taxon>Polyangia</taxon>
        <taxon>Polyangiales</taxon>
        <taxon>Polyangiaceae</taxon>
        <taxon>Sorangium</taxon>
    </lineage>
</organism>
<dbReference type="InterPro" id="IPR003661">
    <property type="entry name" value="HisK_dim/P_dom"/>
</dbReference>
<dbReference type="SUPFAM" id="SSF47384">
    <property type="entry name" value="Homodimeric domain of signal transducing histidine kinase"/>
    <property type="match status" value="1"/>
</dbReference>
<feature type="compositionally biased region" description="Low complexity" evidence="7">
    <location>
        <begin position="39"/>
        <end position="55"/>
    </location>
</feature>
<dbReference type="CDD" id="cd00082">
    <property type="entry name" value="HisKA"/>
    <property type="match status" value="1"/>
</dbReference>
<feature type="region of interest" description="Disordered" evidence="7">
    <location>
        <begin position="1"/>
        <end position="79"/>
    </location>
</feature>
<dbReference type="InterPro" id="IPR005467">
    <property type="entry name" value="His_kinase_dom"/>
</dbReference>
<dbReference type="Pfam" id="PF02518">
    <property type="entry name" value="HATPase_c"/>
    <property type="match status" value="1"/>
</dbReference>
<comment type="caution">
    <text evidence="9">The sequence shown here is derived from an EMBL/GenBank/DDBJ whole genome shotgun (WGS) entry which is preliminary data.</text>
</comment>
<dbReference type="PANTHER" id="PTHR43047:SF72">
    <property type="entry name" value="OSMOSENSING HISTIDINE PROTEIN KINASE SLN1"/>
    <property type="match status" value="1"/>
</dbReference>
<reference evidence="9 10" key="1">
    <citation type="submission" date="2023-01" db="EMBL/GenBank/DDBJ databases">
        <title>Minimal conservation of predation-associated metabolite biosynthetic gene clusters underscores biosynthetic potential of Myxococcota including descriptions for ten novel species: Archangium lansinium sp. nov., Myxococcus landrumus sp. nov., Nannocystis bai.</title>
        <authorList>
            <person name="Ahearne A."/>
            <person name="Stevens C."/>
            <person name="Dowd S."/>
        </authorList>
    </citation>
    <scope>NUCLEOTIDE SEQUENCE [LARGE SCALE GENOMIC DNA]</scope>
    <source>
        <strain evidence="9 10">WIWO2</strain>
    </source>
</reference>
<dbReference type="InterPro" id="IPR036890">
    <property type="entry name" value="HATPase_C_sf"/>
</dbReference>
<dbReference type="SMART" id="SM00387">
    <property type="entry name" value="HATPase_c"/>
    <property type="match status" value="1"/>
</dbReference>
<dbReference type="InterPro" id="IPR004358">
    <property type="entry name" value="Sig_transdc_His_kin-like_C"/>
</dbReference>
<accession>A0ABT5C636</accession>
<keyword evidence="3" id="KW-0597">Phosphoprotein</keyword>
<dbReference type="Gene3D" id="3.30.565.10">
    <property type="entry name" value="Histidine kinase-like ATPase, C-terminal domain"/>
    <property type="match status" value="1"/>
</dbReference>
<dbReference type="PANTHER" id="PTHR43047">
    <property type="entry name" value="TWO-COMPONENT HISTIDINE PROTEIN KINASE"/>
    <property type="match status" value="1"/>
</dbReference>
<evidence type="ECO:0000256" key="7">
    <source>
        <dbReference type="SAM" id="MobiDB-lite"/>
    </source>
</evidence>
<evidence type="ECO:0000256" key="2">
    <source>
        <dbReference type="ARBA" id="ARBA00012438"/>
    </source>
</evidence>
<evidence type="ECO:0000256" key="6">
    <source>
        <dbReference type="SAM" id="Coils"/>
    </source>
</evidence>
<keyword evidence="4" id="KW-0808">Transferase</keyword>
<keyword evidence="10" id="KW-1185">Reference proteome</keyword>
<dbReference type="PRINTS" id="PR00344">
    <property type="entry name" value="BCTRLSENSOR"/>
</dbReference>
<protein>
    <recommendedName>
        <fullName evidence="2">histidine kinase</fullName>
        <ecNumber evidence="2">2.7.13.3</ecNumber>
    </recommendedName>
</protein>
<evidence type="ECO:0000256" key="3">
    <source>
        <dbReference type="ARBA" id="ARBA00022553"/>
    </source>
</evidence>
<name>A0ABT5C636_9BACT</name>
<dbReference type="Gene3D" id="1.10.287.130">
    <property type="match status" value="1"/>
</dbReference>
<feature type="coiled-coil region" evidence="6">
    <location>
        <begin position="81"/>
        <end position="109"/>
    </location>
</feature>
<dbReference type="GO" id="GO:0016301">
    <property type="term" value="F:kinase activity"/>
    <property type="evidence" value="ECO:0007669"/>
    <property type="project" value="UniProtKB-KW"/>
</dbReference>
<sequence length="330" mass="34994">MAGVTRKKAGKNAADGADAAHGRTLRGRTTAAPLRAPKRGSASAAASGPRSAGPATLRARAPRRSKADAERLAPRGDAAKRERIIEEQRQLLERRAEAAERLLRDTVSTISHDLRNSLSVIVVSARMLMRSVAQEGPGRRQLEAITRAADEINQLAQDLVDAMSIESGSLKVGKGAHEVEPILDKAIELVAPTVALKPLEIAKELPHDLPPIACDRERIVQVIATLLGNAMRFTPKGGRITVRAEPSGTDARFSISDTGPGISPDQHPLLFTRHALPRRPMGQGMGLAAFVTKGIVEAHGGTIWVESSPGQGSTFFFTIPAAGLSVRAGT</sequence>
<dbReference type="SUPFAM" id="SSF55874">
    <property type="entry name" value="ATPase domain of HSP90 chaperone/DNA topoisomerase II/histidine kinase"/>
    <property type="match status" value="1"/>
</dbReference>
<proteinExistence type="predicted"/>
<evidence type="ECO:0000313" key="10">
    <source>
        <dbReference type="Proteomes" id="UP001217485"/>
    </source>
</evidence>
<dbReference type="Pfam" id="PF00512">
    <property type="entry name" value="HisKA"/>
    <property type="match status" value="1"/>
</dbReference>
<feature type="domain" description="Histidine kinase" evidence="8">
    <location>
        <begin position="109"/>
        <end position="323"/>
    </location>
</feature>
<feature type="compositionally biased region" description="Basic and acidic residues" evidence="7">
    <location>
        <begin position="65"/>
        <end position="79"/>
    </location>
</feature>
<evidence type="ECO:0000259" key="8">
    <source>
        <dbReference type="PROSITE" id="PS50109"/>
    </source>
</evidence>
<dbReference type="PROSITE" id="PS50109">
    <property type="entry name" value="HIS_KIN"/>
    <property type="match status" value="1"/>
</dbReference>
<evidence type="ECO:0000256" key="1">
    <source>
        <dbReference type="ARBA" id="ARBA00000085"/>
    </source>
</evidence>
<keyword evidence="6" id="KW-0175">Coiled coil</keyword>
<dbReference type="Proteomes" id="UP001217485">
    <property type="component" value="Unassembled WGS sequence"/>
</dbReference>
<dbReference type="InterPro" id="IPR036097">
    <property type="entry name" value="HisK_dim/P_sf"/>
</dbReference>
<evidence type="ECO:0000256" key="5">
    <source>
        <dbReference type="ARBA" id="ARBA00022777"/>
    </source>
</evidence>
<dbReference type="EC" id="2.7.13.3" evidence="2"/>
<keyword evidence="5 9" id="KW-0418">Kinase</keyword>
<evidence type="ECO:0000313" key="9">
    <source>
        <dbReference type="EMBL" id="MDC0681128.1"/>
    </source>
</evidence>